<name>A0A932GSB7_UNCTE</name>
<dbReference type="SMART" id="SM00382">
    <property type="entry name" value="AAA"/>
    <property type="match status" value="1"/>
</dbReference>
<dbReference type="GO" id="GO:0005524">
    <property type="term" value="F:ATP binding"/>
    <property type="evidence" value="ECO:0007669"/>
    <property type="project" value="InterPro"/>
</dbReference>
<dbReference type="PIRSF" id="PIRSF029347">
    <property type="entry name" value="RecF"/>
    <property type="match status" value="1"/>
</dbReference>
<dbReference type="AlphaFoldDB" id="A0A932GSB7"/>
<dbReference type="InterPro" id="IPR003593">
    <property type="entry name" value="AAA+_ATPase"/>
</dbReference>
<evidence type="ECO:0000313" key="3">
    <source>
        <dbReference type="Proteomes" id="UP000741360"/>
    </source>
</evidence>
<dbReference type="GO" id="GO:0000731">
    <property type="term" value="P:DNA synthesis involved in DNA repair"/>
    <property type="evidence" value="ECO:0007669"/>
    <property type="project" value="TreeGrafter"/>
</dbReference>
<organism evidence="2 3">
    <name type="scientific">Tectimicrobiota bacterium</name>
    <dbReference type="NCBI Taxonomy" id="2528274"/>
    <lineage>
        <taxon>Bacteria</taxon>
        <taxon>Pseudomonadati</taxon>
        <taxon>Nitrospinota/Tectimicrobiota group</taxon>
        <taxon>Candidatus Tectimicrobiota</taxon>
    </lineage>
</organism>
<accession>A0A932GSB7</accession>
<evidence type="ECO:0000313" key="2">
    <source>
        <dbReference type="EMBL" id="MBI3016035.1"/>
    </source>
</evidence>
<dbReference type="GO" id="GO:0006302">
    <property type="term" value="P:double-strand break repair"/>
    <property type="evidence" value="ECO:0007669"/>
    <property type="project" value="TreeGrafter"/>
</dbReference>
<dbReference type="InterPro" id="IPR027417">
    <property type="entry name" value="P-loop_NTPase"/>
</dbReference>
<proteinExistence type="predicted"/>
<dbReference type="InterPro" id="IPR014555">
    <property type="entry name" value="RecF-like"/>
</dbReference>
<dbReference type="Pfam" id="PF13304">
    <property type="entry name" value="AAA_21"/>
    <property type="match status" value="1"/>
</dbReference>
<dbReference type="EMBL" id="JACPSX010000259">
    <property type="protein sequence ID" value="MBI3016035.1"/>
    <property type="molecule type" value="Genomic_DNA"/>
</dbReference>
<comment type="caution">
    <text evidence="2">The sequence shown here is derived from an EMBL/GenBank/DDBJ whole genome shotgun (WGS) entry which is preliminary data.</text>
</comment>
<evidence type="ECO:0000259" key="1">
    <source>
        <dbReference type="SMART" id="SM00382"/>
    </source>
</evidence>
<dbReference type="Proteomes" id="UP000741360">
    <property type="component" value="Unassembled WGS sequence"/>
</dbReference>
<dbReference type="Gene3D" id="3.40.50.300">
    <property type="entry name" value="P-loop containing nucleotide triphosphate hydrolases"/>
    <property type="match status" value="1"/>
</dbReference>
<feature type="domain" description="AAA+ ATPase" evidence="1">
    <location>
        <begin position="24"/>
        <end position="332"/>
    </location>
</feature>
<dbReference type="InterPro" id="IPR003959">
    <property type="entry name" value="ATPase_AAA_core"/>
</dbReference>
<dbReference type="PANTHER" id="PTHR32182">
    <property type="entry name" value="DNA REPLICATION AND REPAIR PROTEIN RECF"/>
    <property type="match status" value="1"/>
</dbReference>
<dbReference type="SUPFAM" id="SSF52540">
    <property type="entry name" value="P-loop containing nucleoside triphosphate hydrolases"/>
    <property type="match status" value="1"/>
</dbReference>
<protein>
    <submittedName>
        <fullName evidence="2">AAA family ATPase</fullName>
    </submittedName>
</protein>
<dbReference type="GO" id="GO:0016887">
    <property type="term" value="F:ATP hydrolysis activity"/>
    <property type="evidence" value="ECO:0007669"/>
    <property type="project" value="InterPro"/>
</dbReference>
<reference evidence="2" key="1">
    <citation type="submission" date="2020-07" db="EMBL/GenBank/DDBJ databases">
        <title>Huge and variable diversity of episymbiotic CPR bacteria and DPANN archaea in groundwater ecosystems.</title>
        <authorList>
            <person name="He C.Y."/>
            <person name="Keren R."/>
            <person name="Whittaker M."/>
            <person name="Farag I.F."/>
            <person name="Doudna J."/>
            <person name="Cate J.H.D."/>
            <person name="Banfield J.F."/>
        </authorList>
    </citation>
    <scope>NUCLEOTIDE SEQUENCE</scope>
    <source>
        <strain evidence="2">NC_groundwater_717_Ag_S-0.2um_59_8</strain>
    </source>
</reference>
<sequence>MRNRLGKLTLKGFKTIRDLSDFKPGSLTVLIGPNGAGKSNFISFFRMLSWTLASPGNLQVHVSELGGASALLHDGPAITREIEADLTLVTNAGENQYTFRLVFAAGDTLIYTDERFRFSKEGLPSPAYWQELGAGHREPNLIAKADEGNTTARVILGLLRKIIVYQFHNTSATARMRSKWDVEDNRWLKEDAANLAPFLRRLQQNEPRYYSRIVETIRLILPFFADFELEPENSRLLLKWREQSSDRVFNASQAADGMLRAMALVTLLLQPERDLPDVLILDEPELGLHPYAINLVGGLIRGVSEKTQVIVATQSMALVDCFEPNDIVVVEREQRESKFCRLDGRALEEWLKNYSLSELWEKNVLGGRPA</sequence>
<dbReference type="PANTHER" id="PTHR32182:SF22">
    <property type="entry name" value="ATP-DEPENDENT ENDONUCLEASE, OLD FAMILY-RELATED"/>
    <property type="match status" value="1"/>
</dbReference>
<gene>
    <name evidence="2" type="ORF">HYY65_13475</name>
</gene>